<evidence type="ECO:0000313" key="5">
    <source>
        <dbReference type="EMBL" id="GLI24166.1"/>
    </source>
</evidence>
<dbReference type="GO" id="GO:0003700">
    <property type="term" value="F:DNA-binding transcription factor activity"/>
    <property type="evidence" value="ECO:0007669"/>
    <property type="project" value="InterPro"/>
</dbReference>
<evidence type="ECO:0000313" key="7">
    <source>
        <dbReference type="Proteomes" id="UP001144397"/>
    </source>
</evidence>
<comment type="caution">
    <text evidence="5">The sequence shown here is derived from an EMBL/GenBank/DDBJ whole genome shotgun (WGS) entry which is preliminary data.</text>
</comment>
<dbReference type="RefSeq" id="WP_281808967.1">
    <property type="nucleotide sequence ID" value="NZ_BSDO01000006.1"/>
</dbReference>
<evidence type="ECO:0000256" key="2">
    <source>
        <dbReference type="ARBA" id="ARBA00023125"/>
    </source>
</evidence>
<dbReference type="PRINTS" id="PR00032">
    <property type="entry name" value="HTHARAC"/>
</dbReference>
<reference evidence="5" key="1">
    <citation type="submission" date="2022-12" db="EMBL/GenBank/DDBJ databases">
        <title>Reference genome sequencing for broad-spectrum identification of bacterial and archaeal isolates by mass spectrometry.</title>
        <authorList>
            <person name="Sekiguchi Y."/>
            <person name="Tourlousse D.M."/>
        </authorList>
    </citation>
    <scope>NUCLEOTIDE SEQUENCE</scope>
    <source>
        <strain evidence="5">301</strain>
    </source>
</reference>
<evidence type="ECO:0000256" key="3">
    <source>
        <dbReference type="ARBA" id="ARBA00023163"/>
    </source>
</evidence>
<proteinExistence type="predicted"/>
<dbReference type="PANTHER" id="PTHR46796:SF6">
    <property type="entry name" value="ARAC SUBFAMILY"/>
    <property type="match status" value="1"/>
</dbReference>
<dbReference type="Gene3D" id="1.10.10.60">
    <property type="entry name" value="Homeodomain-like"/>
    <property type="match status" value="1"/>
</dbReference>
<keyword evidence="3" id="KW-0804">Transcription</keyword>
<sequence length="331" mass="36278">MPQATAPAAAQANVLAPVRFNTADVPEAERMAFVREFYGPVLTGLDLAPAPDDPFRISVSFLELPGAWVAQGTASAMVSTRTTALLSDGIDDLTICRAERAYRVTTPDGREMNVGAGETGVWTLGQRSSSIIQPDTVFRSVQVSRPLLRALVPNLDDLDMVRFAPGDPVLDLMFGYAELVERQHIGSEEAGRLVAGQLAELAALALKREAPRREMSGRNSVRAARLAAAKAAIHAALHRPDLSAATIGAQLGISARYVQVLFEEDGETFSSHVARLRMEWLRRMLDDPRHAHRRISDLAFEAGFRDLSTFNRQFRRHFGEAPSAARRREVP</sequence>
<protein>
    <submittedName>
        <fullName evidence="5">AraC family transcriptional regulator</fullName>
    </submittedName>
    <submittedName>
        <fullName evidence="6">AraC-like DNA-binding protein</fullName>
    </submittedName>
</protein>
<organism evidence="5 7">
    <name type="scientific">Xanthobacter flavus</name>
    <dbReference type="NCBI Taxonomy" id="281"/>
    <lineage>
        <taxon>Bacteria</taxon>
        <taxon>Pseudomonadati</taxon>
        <taxon>Pseudomonadota</taxon>
        <taxon>Alphaproteobacteria</taxon>
        <taxon>Hyphomicrobiales</taxon>
        <taxon>Xanthobacteraceae</taxon>
        <taxon>Xanthobacter</taxon>
    </lineage>
</organism>
<dbReference type="GO" id="GO:0043565">
    <property type="term" value="F:sequence-specific DNA binding"/>
    <property type="evidence" value="ECO:0007669"/>
    <property type="project" value="InterPro"/>
</dbReference>
<dbReference type="SUPFAM" id="SSF46689">
    <property type="entry name" value="Homeodomain-like"/>
    <property type="match status" value="1"/>
</dbReference>
<feature type="domain" description="HTH araC/xylS-type" evidence="4">
    <location>
        <begin position="227"/>
        <end position="328"/>
    </location>
</feature>
<keyword evidence="1" id="KW-0805">Transcription regulation</keyword>
<dbReference type="Proteomes" id="UP001245370">
    <property type="component" value="Unassembled WGS sequence"/>
</dbReference>
<dbReference type="PANTHER" id="PTHR46796">
    <property type="entry name" value="HTH-TYPE TRANSCRIPTIONAL ACTIVATOR RHAS-RELATED"/>
    <property type="match status" value="1"/>
</dbReference>
<dbReference type="InterPro" id="IPR018060">
    <property type="entry name" value="HTH_AraC"/>
</dbReference>
<evidence type="ECO:0000256" key="1">
    <source>
        <dbReference type="ARBA" id="ARBA00023015"/>
    </source>
</evidence>
<dbReference type="InterPro" id="IPR020449">
    <property type="entry name" value="Tscrpt_reg_AraC-type_HTH"/>
</dbReference>
<dbReference type="EMBL" id="JAVDPY010000007">
    <property type="protein sequence ID" value="MDR6335283.1"/>
    <property type="molecule type" value="Genomic_DNA"/>
</dbReference>
<name>A0A9W6FL96_XANFL</name>
<dbReference type="InterPro" id="IPR050204">
    <property type="entry name" value="AraC_XylS_family_regulators"/>
</dbReference>
<dbReference type="SMART" id="SM00342">
    <property type="entry name" value="HTH_ARAC"/>
    <property type="match status" value="1"/>
</dbReference>
<evidence type="ECO:0000313" key="8">
    <source>
        <dbReference type="Proteomes" id="UP001245370"/>
    </source>
</evidence>
<reference evidence="6 8" key="2">
    <citation type="submission" date="2023-07" db="EMBL/GenBank/DDBJ databases">
        <title>Genomic Encyclopedia of Type Strains, Phase IV (KMG-IV): sequencing the most valuable type-strain genomes for metagenomic binning, comparative biology and taxonomic classification.</title>
        <authorList>
            <person name="Goeker M."/>
        </authorList>
    </citation>
    <scope>NUCLEOTIDE SEQUENCE [LARGE SCALE GENOMIC DNA]</scope>
    <source>
        <strain evidence="6 8">DSM 338</strain>
    </source>
</reference>
<dbReference type="EMBL" id="BSDO01000006">
    <property type="protein sequence ID" value="GLI24166.1"/>
    <property type="molecule type" value="Genomic_DNA"/>
</dbReference>
<keyword evidence="2" id="KW-0238">DNA-binding</keyword>
<dbReference type="PROSITE" id="PS01124">
    <property type="entry name" value="HTH_ARAC_FAMILY_2"/>
    <property type="match status" value="1"/>
</dbReference>
<dbReference type="PROSITE" id="PS00041">
    <property type="entry name" value="HTH_ARAC_FAMILY_1"/>
    <property type="match status" value="1"/>
</dbReference>
<dbReference type="AlphaFoldDB" id="A0A9W6FL96"/>
<evidence type="ECO:0000313" key="6">
    <source>
        <dbReference type="EMBL" id="MDR6335283.1"/>
    </source>
</evidence>
<dbReference type="InterPro" id="IPR018062">
    <property type="entry name" value="HTH_AraC-typ_CS"/>
</dbReference>
<dbReference type="Proteomes" id="UP001144397">
    <property type="component" value="Unassembled WGS sequence"/>
</dbReference>
<evidence type="ECO:0000259" key="4">
    <source>
        <dbReference type="PROSITE" id="PS01124"/>
    </source>
</evidence>
<dbReference type="InterPro" id="IPR009057">
    <property type="entry name" value="Homeodomain-like_sf"/>
</dbReference>
<gene>
    <name evidence="6" type="ORF">GGQ86_003778</name>
    <name evidence="5" type="ORF">XFLAVUS301_38400</name>
</gene>
<dbReference type="Pfam" id="PF12833">
    <property type="entry name" value="HTH_18"/>
    <property type="match status" value="1"/>
</dbReference>
<keyword evidence="8" id="KW-1185">Reference proteome</keyword>
<dbReference type="GeneID" id="95764616"/>
<accession>A0A9W6FL96</accession>